<evidence type="ECO:0000313" key="1">
    <source>
        <dbReference type="EMBL" id="KYF75890.1"/>
    </source>
</evidence>
<sequence length="176" mass="18678">MLMLRAAVLLEELQRFGDPGAPVFAGWPTGRADARRRWAHAFQVYLSDMVDTVPTLIPTGGTLAFTGVEDAFFASITLDNPFVPDAAADLADAWRAGITALRPGSSATHGGDTFMFEAMAPTDVAARHAALNADLVAAFTSPQVSRRADLTEIADALHRATVGLRSTPSTFVVTYG</sequence>
<proteinExistence type="predicted"/>
<dbReference type="AlphaFoldDB" id="A0A150R6L6"/>
<dbReference type="EMBL" id="JEMC01004103">
    <property type="protein sequence ID" value="KYF75890.1"/>
    <property type="molecule type" value="Genomic_DNA"/>
</dbReference>
<comment type="caution">
    <text evidence="1">The sequence shown here is derived from an EMBL/GenBank/DDBJ whole genome shotgun (WGS) entry which is preliminary data.</text>
</comment>
<reference evidence="1 2" key="1">
    <citation type="submission" date="2014-02" db="EMBL/GenBank/DDBJ databases">
        <title>The small core and large imbalanced accessory genome model reveals a collaborative survival strategy of Sorangium cellulosum strains in nature.</title>
        <authorList>
            <person name="Han K."/>
            <person name="Peng R."/>
            <person name="Blom J."/>
            <person name="Li Y.-Z."/>
        </authorList>
    </citation>
    <scope>NUCLEOTIDE SEQUENCE [LARGE SCALE GENOMIC DNA]</scope>
    <source>
        <strain evidence="1 2">So0149</strain>
    </source>
</reference>
<protein>
    <submittedName>
        <fullName evidence="1">Uncharacterized protein</fullName>
    </submittedName>
</protein>
<accession>A0A150R6L6</accession>
<dbReference type="Proteomes" id="UP000075515">
    <property type="component" value="Unassembled WGS sequence"/>
</dbReference>
<name>A0A150R6L6_SORCE</name>
<gene>
    <name evidence="1" type="ORF">BE18_16450</name>
</gene>
<organism evidence="1 2">
    <name type="scientific">Sorangium cellulosum</name>
    <name type="common">Polyangium cellulosum</name>
    <dbReference type="NCBI Taxonomy" id="56"/>
    <lineage>
        <taxon>Bacteria</taxon>
        <taxon>Pseudomonadati</taxon>
        <taxon>Myxococcota</taxon>
        <taxon>Polyangia</taxon>
        <taxon>Polyangiales</taxon>
        <taxon>Polyangiaceae</taxon>
        <taxon>Sorangium</taxon>
    </lineage>
</organism>
<evidence type="ECO:0000313" key="2">
    <source>
        <dbReference type="Proteomes" id="UP000075515"/>
    </source>
</evidence>